<dbReference type="SUPFAM" id="SSF52540">
    <property type="entry name" value="P-loop containing nucleoside triphosphate hydrolases"/>
    <property type="match status" value="1"/>
</dbReference>
<organism evidence="3 4">
    <name type="scientific">Thalassorhabdus alkalitolerans</name>
    <dbReference type="NCBI Taxonomy" id="2282697"/>
    <lineage>
        <taxon>Bacteria</taxon>
        <taxon>Bacillati</taxon>
        <taxon>Bacillota</taxon>
        <taxon>Bacilli</taxon>
        <taxon>Bacillales</taxon>
        <taxon>Bacillaceae</taxon>
        <taxon>Thalassorhabdus</taxon>
    </lineage>
</organism>
<gene>
    <name evidence="3" type="ORF">ACFPU1_10830</name>
</gene>
<feature type="coiled-coil region" evidence="1">
    <location>
        <begin position="390"/>
        <end position="433"/>
    </location>
</feature>
<evidence type="ECO:0000313" key="4">
    <source>
        <dbReference type="Proteomes" id="UP001596142"/>
    </source>
</evidence>
<evidence type="ECO:0000259" key="2">
    <source>
        <dbReference type="Pfam" id="PF01926"/>
    </source>
</evidence>
<comment type="caution">
    <text evidence="3">The sequence shown here is derived from an EMBL/GenBank/DDBJ whole genome shotgun (WGS) entry which is preliminary data.</text>
</comment>
<reference evidence="4" key="1">
    <citation type="journal article" date="2019" name="Int. J. Syst. Evol. Microbiol.">
        <title>The Global Catalogue of Microorganisms (GCM) 10K type strain sequencing project: providing services to taxonomists for standard genome sequencing and annotation.</title>
        <authorList>
            <consortium name="The Broad Institute Genomics Platform"/>
            <consortium name="The Broad Institute Genome Sequencing Center for Infectious Disease"/>
            <person name="Wu L."/>
            <person name="Ma J."/>
        </authorList>
    </citation>
    <scope>NUCLEOTIDE SEQUENCE [LARGE SCALE GENOMIC DNA]</scope>
    <source>
        <strain evidence="4">CECT 7184</strain>
    </source>
</reference>
<dbReference type="RefSeq" id="WP_385940910.1">
    <property type="nucleotide sequence ID" value="NZ_JBHSOZ010000004.1"/>
</dbReference>
<name>A0ABW0YMA2_9BACI</name>
<dbReference type="EMBL" id="JBHSOZ010000004">
    <property type="protein sequence ID" value="MFC5713281.1"/>
    <property type="molecule type" value="Genomic_DNA"/>
</dbReference>
<sequence length="442" mass="49373">MPSIERENLEQPIELIKEKLMPRLPGPLRNKVDEEVYRLEELFLRSRPPRFAVVGRRGSGKSTLLNAVFSSPVAEIGSVKAQTGQGSWHMYHHEEKDSEMEVLDTRGLGEGSAPVEGVQEEDALEEVKYSLLEKYPDAFLFLVKAKEVDARIQEDIAQLEELRNFVHAHHDYSPPIIGIVTQVDELDPIYDAEPPFGEEKEEHIQEAVTHLDNHLKNSLPQIAGTIPVCAYLAFKDEEIVYDRRWNIDLLLDFLLDHLPDSTWMSWAKITQAAEIQKKIARSIGKSASALTGGIGAQPIPWGDLPIITSIQISMISAIAYVSGRDLSRKTIVEFLTAIGVNIGSALALRQMARSLSKYVFPAVGHAISGTIAATATWGLCQASIAYFIENKSAEEAKEIYEQGNAEAVKEQIDENIENEMAEEEIDYHGLEEDNEQDIAEEQ</sequence>
<accession>A0ABW0YMA2</accession>
<keyword evidence="1" id="KW-0175">Coiled coil</keyword>
<dbReference type="CDD" id="cd00882">
    <property type="entry name" value="Ras_like_GTPase"/>
    <property type="match status" value="1"/>
</dbReference>
<protein>
    <submittedName>
        <fullName evidence="3">GTPase family protein</fullName>
    </submittedName>
</protein>
<dbReference type="InterPro" id="IPR006073">
    <property type="entry name" value="GTP-bd"/>
</dbReference>
<dbReference type="Gene3D" id="3.40.50.300">
    <property type="entry name" value="P-loop containing nucleotide triphosphate hydrolases"/>
    <property type="match status" value="1"/>
</dbReference>
<evidence type="ECO:0000256" key="1">
    <source>
        <dbReference type="SAM" id="Coils"/>
    </source>
</evidence>
<feature type="domain" description="G" evidence="2">
    <location>
        <begin position="51"/>
        <end position="160"/>
    </location>
</feature>
<dbReference type="Proteomes" id="UP001596142">
    <property type="component" value="Unassembled WGS sequence"/>
</dbReference>
<dbReference type="Pfam" id="PF01926">
    <property type="entry name" value="MMR_HSR1"/>
    <property type="match status" value="1"/>
</dbReference>
<keyword evidence="4" id="KW-1185">Reference proteome</keyword>
<proteinExistence type="predicted"/>
<dbReference type="InterPro" id="IPR027417">
    <property type="entry name" value="P-loop_NTPase"/>
</dbReference>
<evidence type="ECO:0000313" key="3">
    <source>
        <dbReference type="EMBL" id="MFC5713281.1"/>
    </source>
</evidence>